<dbReference type="InterPro" id="IPR002528">
    <property type="entry name" value="MATE_fam"/>
</dbReference>
<dbReference type="STRING" id="1776384.GCA_900086585_04287"/>
<comment type="subcellular location">
    <subcellularLocation>
        <location evidence="2">Cell membrane</location>
        <topology evidence="2">Multi-pass membrane protein</topology>
    </subcellularLocation>
</comment>
<dbReference type="PIRSF" id="PIRSF006603">
    <property type="entry name" value="DinF"/>
    <property type="match status" value="1"/>
</dbReference>
<evidence type="ECO:0000256" key="1">
    <source>
        <dbReference type="ARBA" id="ARBA00003408"/>
    </source>
</evidence>
<sequence length="458" mass="50177">MERITDEKIFYKKMIFIGVPVVFQNLISIGLNLIDTLMIGMLGEQELAAVGAANQVYFIFTVSLFGLYSGAAVYTAQYWGAQDIDGVRKLLGIDYIVGFLFALIVSVVAYLFAPQIIGLFSQDQEVIGFGVDYIRIACFSYVFSGFSGAISYNSRAIQNLTVPTIINASALCVNAVLNYLLIFGKAGCPQMGVQGAAVATLIARVFELAALLIYVYTRKEHPFKASPAKIFGFGKELFSKVMRTAIPVVFTEGCWAASVALIFAAYGKLGTSALAVAQVANVICEMLQSVYFGVGNATAMLIGETLGRGNKDVAFHNGKRAVKLVWILNGVMTLLMIVLSKPVASIYNFSGETNRLLIITLITMAITITPKMIGYIYVVGILRAGGDTLFCMKLEIFCNMFIMVPLAYISVLVFHLSLPLTMLLIEVGDLVRTFVCMPRFKSRKWINIVTEVEEKDRS</sequence>
<dbReference type="CDD" id="cd13134">
    <property type="entry name" value="MATE_like_8"/>
    <property type="match status" value="1"/>
</dbReference>
<dbReference type="PANTHER" id="PTHR43298:SF2">
    <property type="entry name" value="FMN_FAD EXPORTER YEEO-RELATED"/>
    <property type="match status" value="1"/>
</dbReference>
<evidence type="ECO:0000256" key="12">
    <source>
        <dbReference type="ARBA" id="ARBA00031636"/>
    </source>
</evidence>
<dbReference type="RefSeq" id="WP_118335318.1">
    <property type="nucleotide sequence ID" value="NZ_AP025567.1"/>
</dbReference>
<name>A0A415E4P9_9FIRM</name>
<feature type="transmembrane region" description="Helical" evidence="13">
    <location>
        <begin position="245"/>
        <end position="266"/>
    </location>
</feature>
<evidence type="ECO:0000256" key="9">
    <source>
        <dbReference type="ARBA" id="ARBA00022989"/>
    </source>
</evidence>
<dbReference type="AlphaFoldDB" id="A0A415E4P9"/>
<evidence type="ECO:0000256" key="4">
    <source>
        <dbReference type="ARBA" id="ARBA00020268"/>
    </source>
</evidence>
<accession>A0A415E4P9</accession>
<proteinExistence type="inferred from homology"/>
<dbReference type="GO" id="GO:0005886">
    <property type="term" value="C:plasma membrane"/>
    <property type="evidence" value="ECO:0007669"/>
    <property type="project" value="UniProtKB-SubCell"/>
</dbReference>
<dbReference type="EMBL" id="QRMS01000002">
    <property type="protein sequence ID" value="RHJ88627.1"/>
    <property type="molecule type" value="Genomic_DNA"/>
</dbReference>
<dbReference type="Pfam" id="PF01554">
    <property type="entry name" value="MatE"/>
    <property type="match status" value="2"/>
</dbReference>
<organism evidence="14 15">
    <name type="scientific">Emergencia timonensis</name>
    <dbReference type="NCBI Taxonomy" id="1776384"/>
    <lineage>
        <taxon>Bacteria</taxon>
        <taxon>Bacillati</taxon>
        <taxon>Bacillota</taxon>
        <taxon>Clostridia</taxon>
        <taxon>Peptostreptococcales</taxon>
        <taxon>Anaerovoracaceae</taxon>
        <taxon>Emergencia</taxon>
    </lineage>
</organism>
<evidence type="ECO:0000256" key="7">
    <source>
        <dbReference type="ARBA" id="ARBA00022475"/>
    </source>
</evidence>
<feature type="transmembrane region" description="Helical" evidence="13">
    <location>
        <begin position="55"/>
        <end position="79"/>
    </location>
</feature>
<dbReference type="Proteomes" id="UP000284841">
    <property type="component" value="Unassembled WGS sequence"/>
</dbReference>
<dbReference type="InterPro" id="IPR048279">
    <property type="entry name" value="MdtK-like"/>
</dbReference>
<keyword evidence="5" id="KW-0813">Transport</keyword>
<feature type="transmembrane region" description="Helical" evidence="13">
    <location>
        <begin position="324"/>
        <end position="344"/>
    </location>
</feature>
<dbReference type="PANTHER" id="PTHR43298">
    <property type="entry name" value="MULTIDRUG RESISTANCE PROTEIN NORM-RELATED"/>
    <property type="match status" value="1"/>
</dbReference>
<keyword evidence="9 13" id="KW-1133">Transmembrane helix</keyword>
<feature type="transmembrane region" description="Helical" evidence="13">
    <location>
        <begin position="394"/>
        <end position="414"/>
    </location>
</feature>
<dbReference type="GO" id="GO:0006811">
    <property type="term" value="P:monoatomic ion transport"/>
    <property type="evidence" value="ECO:0007669"/>
    <property type="project" value="UniProtKB-KW"/>
</dbReference>
<gene>
    <name evidence="14" type="ORF">DW099_09625</name>
</gene>
<dbReference type="GO" id="GO:0042910">
    <property type="term" value="F:xenobiotic transmembrane transporter activity"/>
    <property type="evidence" value="ECO:0007669"/>
    <property type="project" value="InterPro"/>
</dbReference>
<keyword evidence="15" id="KW-1185">Reference proteome</keyword>
<evidence type="ECO:0000313" key="14">
    <source>
        <dbReference type="EMBL" id="RHJ88627.1"/>
    </source>
</evidence>
<evidence type="ECO:0000256" key="13">
    <source>
        <dbReference type="SAM" id="Phobius"/>
    </source>
</evidence>
<keyword evidence="11 13" id="KW-0472">Membrane</keyword>
<evidence type="ECO:0000256" key="8">
    <source>
        <dbReference type="ARBA" id="ARBA00022692"/>
    </source>
</evidence>
<dbReference type="GO" id="GO:0015297">
    <property type="term" value="F:antiporter activity"/>
    <property type="evidence" value="ECO:0007669"/>
    <property type="project" value="UniProtKB-KW"/>
</dbReference>
<evidence type="ECO:0000256" key="3">
    <source>
        <dbReference type="ARBA" id="ARBA00010199"/>
    </source>
</evidence>
<evidence type="ECO:0000256" key="11">
    <source>
        <dbReference type="ARBA" id="ARBA00023136"/>
    </source>
</evidence>
<keyword evidence="10" id="KW-0406">Ion transport</keyword>
<feature type="transmembrane region" description="Helical" evidence="13">
    <location>
        <begin position="356"/>
        <end position="382"/>
    </location>
</feature>
<evidence type="ECO:0000256" key="6">
    <source>
        <dbReference type="ARBA" id="ARBA00022449"/>
    </source>
</evidence>
<evidence type="ECO:0000256" key="2">
    <source>
        <dbReference type="ARBA" id="ARBA00004651"/>
    </source>
</evidence>
<keyword evidence="7" id="KW-1003">Cell membrane</keyword>
<comment type="caution">
    <text evidence="14">The sequence shown here is derived from an EMBL/GenBank/DDBJ whole genome shotgun (WGS) entry which is preliminary data.</text>
</comment>
<protein>
    <recommendedName>
        <fullName evidence="4">Probable multidrug resistance protein NorM</fullName>
    </recommendedName>
    <alternativeName>
        <fullName evidence="12">Multidrug-efflux transporter</fullName>
    </alternativeName>
</protein>
<dbReference type="OrthoDB" id="9780160at2"/>
<feature type="transmembrane region" description="Helical" evidence="13">
    <location>
        <begin position="164"/>
        <end position="184"/>
    </location>
</feature>
<feature type="transmembrane region" description="Helical" evidence="13">
    <location>
        <begin position="21"/>
        <end position="43"/>
    </location>
</feature>
<evidence type="ECO:0000256" key="10">
    <source>
        <dbReference type="ARBA" id="ARBA00023065"/>
    </source>
</evidence>
<feature type="transmembrane region" description="Helical" evidence="13">
    <location>
        <begin position="91"/>
        <end position="113"/>
    </location>
</feature>
<comment type="function">
    <text evidence="1">Multidrug efflux pump.</text>
</comment>
<reference evidence="14 15" key="1">
    <citation type="submission" date="2018-08" db="EMBL/GenBank/DDBJ databases">
        <title>A genome reference for cultivated species of the human gut microbiota.</title>
        <authorList>
            <person name="Zou Y."/>
            <person name="Xue W."/>
            <person name="Luo G."/>
        </authorList>
    </citation>
    <scope>NUCLEOTIDE SEQUENCE [LARGE SCALE GENOMIC DNA]</scope>
    <source>
        <strain evidence="14 15">AM07-24</strain>
    </source>
</reference>
<comment type="similarity">
    <text evidence="3">Belongs to the multi antimicrobial extrusion (MATE) (TC 2.A.66.1) family.</text>
</comment>
<keyword evidence="8 13" id="KW-0812">Transmembrane</keyword>
<evidence type="ECO:0000256" key="5">
    <source>
        <dbReference type="ARBA" id="ARBA00022448"/>
    </source>
</evidence>
<dbReference type="InterPro" id="IPR050222">
    <property type="entry name" value="MATE_MdtK"/>
</dbReference>
<feature type="transmembrane region" description="Helical" evidence="13">
    <location>
        <begin position="133"/>
        <end position="152"/>
    </location>
</feature>
<feature type="transmembrane region" description="Helical" evidence="13">
    <location>
        <begin position="196"/>
        <end position="216"/>
    </location>
</feature>
<evidence type="ECO:0000313" key="15">
    <source>
        <dbReference type="Proteomes" id="UP000284841"/>
    </source>
</evidence>
<feature type="transmembrane region" description="Helical" evidence="13">
    <location>
        <begin position="286"/>
        <end position="303"/>
    </location>
</feature>
<dbReference type="NCBIfam" id="TIGR00797">
    <property type="entry name" value="matE"/>
    <property type="match status" value="1"/>
</dbReference>
<keyword evidence="6" id="KW-0050">Antiport</keyword>